<dbReference type="PANTHER" id="PTHR23421">
    <property type="entry name" value="BETA-GALACTOSIDASE RELATED"/>
    <property type="match status" value="1"/>
</dbReference>
<reference evidence="10 11" key="1">
    <citation type="submission" date="2014-12" db="EMBL/GenBank/DDBJ databases">
        <title>Genome sequencing of Microbacterium hominis TPW29.</title>
        <authorList>
            <person name="Tan P.W."/>
            <person name="Chan K.-G."/>
        </authorList>
    </citation>
    <scope>NUCLEOTIDE SEQUENCE [LARGE SCALE GENOMIC DNA]</scope>
    <source>
        <strain evidence="10 11">TPW29</strain>
    </source>
</reference>
<dbReference type="PIRSF" id="PIRSF006336">
    <property type="entry name" value="B-gal"/>
    <property type="match status" value="1"/>
</dbReference>
<gene>
    <name evidence="10" type="ORF">RM52_07060</name>
</gene>
<dbReference type="Pfam" id="PF21467">
    <property type="entry name" value="BetaGal_gal-bd"/>
    <property type="match status" value="1"/>
</dbReference>
<dbReference type="InterPro" id="IPR017853">
    <property type="entry name" value="GH"/>
</dbReference>
<dbReference type="PRINTS" id="PR00742">
    <property type="entry name" value="GLHYDRLASE35"/>
</dbReference>
<dbReference type="InterPro" id="IPR001944">
    <property type="entry name" value="Glycoside_Hdrlase_35"/>
</dbReference>
<dbReference type="InterPro" id="IPR026283">
    <property type="entry name" value="B-gal_1-like"/>
</dbReference>
<dbReference type="Gene3D" id="3.20.20.80">
    <property type="entry name" value="Glycosidases"/>
    <property type="match status" value="1"/>
</dbReference>
<evidence type="ECO:0000256" key="2">
    <source>
        <dbReference type="ARBA" id="ARBA00022801"/>
    </source>
</evidence>
<protein>
    <recommendedName>
        <fullName evidence="5">Beta-galactosidase</fullName>
        <ecNumber evidence="5">3.2.1.23</ecNumber>
    </recommendedName>
</protein>
<evidence type="ECO:0000259" key="7">
    <source>
        <dbReference type="Pfam" id="PF01301"/>
    </source>
</evidence>
<dbReference type="InterPro" id="IPR008979">
    <property type="entry name" value="Galactose-bd-like_sf"/>
</dbReference>
<name>A0A0B4D186_9MICO</name>
<proteinExistence type="inferred from homology"/>
<feature type="active site" description="Proton donor" evidence="4">
    <location>
        <position position="160"/>
    </location>
</feature>
<keyword evidence="3 5" id="KW-0326">Glycosidase</keyword>
<evidence type="ECO:0000256" key="3">
    <source>
        <dbReference type="ARBA" id="ARBA00023295"/>
    </source>
</evidence>
<dbReference type="GO" id="GO:0005975">
    <property type="term" value="P:carbohydrate metabolic process"/>
    <property type="evidence" value="ECO:0007669"/>
    <property type="project" value="InterPro"/>
</dbReference>
<dbReference type="Pfam" id="PF21317">
    <property type="entry name" value="BetaGal_ABD_1"/>
    <property type="match status" value="1"/>
</dbReference>
<feature type="active site" description="Nucleophile" evidence="4">
    <location>
        <position position="241"/>
    </location>
</feature>
<dbReference type="Proteomes" id="UP000031202">
    <property type="component" value="Unassembled WGS sequence"/>
</dbReference>
<keyword evidence="2 5" id="KW-0378">Hydrolase</keyword>
<evidence type="ECO:0000259" key="8">
    <source>
        <dbReference type="Pfam" id="PF21317"/>
    </source>
</evidence>
<evidence type="ECO:0000256" key="1">
    <source>
        <dbReference type="ARBA" id="ARBA00009809"/>
    </source>
</evidence>
<dbReference type="SUPFAM" id="SSF49785">
    <property type="entry name" value="Galactose-binding domain-like"/>
    <property type="match status" value="1"/>
</dbReference>
<organism evidence="10 11">
    <name type="scientific">Microbacterium hominis</name>
    <dbReference type="NCBI Taxonomy" id="162426"/>
    <lineage>
        <taxon>Bacteria</taxon>
        <taxon>Bacillati</taxon>
        <taxon>Actinomycetota</taxon>
        <taxon>Actinomycetes</taxon>
        <taxon>Micrococcales</taxon>
        <taxon>Microbacteriaceae</taxon>
        <taxon>Microbacterium</taxon>
    </lineage>
</organism>
<dbReference type="Gene3D" id="2.60.120.260">
    <property type="entry name" value="Galactose-binding domain-like"/>
    <property type="match status" value="2"/>
</dbReference>
<comment type="caution">
    <text evidence="10">The sequence shown here is derived from an EMBL/GenBank/DDBJ whole genome shotgun (WGS) entry which is preliminary data.</text>
</comment>
<evidence type="ECO:0000256" key="4">
    <source>
        <dbReference type="PIRSR" id="PIRSR006336-1"/>
    </source>
</evidence>
<dbReference type="PROSITE" id="PS01182">
    <property type="entry name" value="GLYCOSYL_HYDROL_F35"/>
    <property type="match status" value="1"/>
</dbReference>
<dbReference type="SUPFAM" id="SSF51445">
    <property type="entry name" value="(Trans)glycosidases"/>
    <property type="match status" value="1"/>
</dbReference>
<sequence length="594" mass="64599">MATGSFRIGESDFLLDDQPYRVLSGALHYFRVHPDQWADRIRAARLMGLNTIETYVPWNEHEPEPGVFRADGALDLARFLDLIAAEGMHAIVRPGPYICAEWDGGGLPAWLFFDGDMGVRSADPRFLAPVTAFLRRVLEIVVPRQIDRGGPVILMQVENEYGAYGDFTTQERESYLRALRDTYLDAGVTVPLTSVDQPTDEMLSRGSLPELHRTGSFGGNVADRLRVLRTHQPTGPLMCSEFWCGWFDYWGSFHRTSSTEASVASLEALLQAGASVNIYMFHGGTNFGLTNGANDKGVFEPTITSYDYDAPLDEAGRPTEKFWAFREVIARYAPVPEATAADLLPALAAAPASVPLEGVVTLADLLRAEPAQHHDHAPTMDELGVSRGFLRYETRLSQGEAPVVLAIGEVRDRAWVSLDGVPVGILSRDRRERTLVLPRGTGVLGILVEDQGRVNYGPRIGEDKGLIGPVTVGGLVPAAWDVVVVPWEQLPARAADASGADAGPVAGAAVLRAVVDLDAPRDLVVDLTALGTGLAWIGEFCLGRFWQTGPQHSLFVPAPLTRAGRNVFTVLDLEPTGAAELAFSDRLLLGPVEW</sequence>
<evidence type="ECO:0000313" key="10">
    <source>
        <dbReference type="EMBL" id="KIC58160.1"/>
    </source>
</evidence>
<feature type="domain" description="Beta-galactosidase 1-like first all-beta" evidence="8">
    <location>
        <begin position="379"/>
        <end position="483"/>
    </location>
</feature>
<comment type="catalytic activity">
    <reaction evidence="5">
        <text>Hydrolysis of terminal non-reducing beta-D-galactose residues in beta-D-galactosides.</text>
        <dbReference type="EC" id="3.2.1.23"/>
    </reaction>
</comment>
<feature type="domain" description="Beta-galactosidase galactose-binding" evidence="9">
    <location>
        <begin position="512"/>
        <end position="566"/>
    </location>
</feature>
<dbReference type="RefSeq" id="WP_039414887.1">
    <property type="nucleotide sequence ID" value="NZ_JWSZ01000009.1"/>
</dbReference>
<dbReference type="InterPro" id="IPR048913">
    <property type="entry name" value="BetaGal_gal-bd"/>
</dbReference>
<dbReference type="GO" id="GO:0004565">
    <property type="term" value="F:beta-galactosidase activity"/>
    <property type="evidence" value="ECO:0007669"/>
    <property type="project" value="UniProtKB-EC"/>
</dbReference>
<evidence type="ECO:0000259" key="9">
    <source>
        <dbReference type="Pfam" id="PF21467"/>
    </source>
</evidence>
<evidence type="ECO:0000256" key="5">
    <source>
        <dbReference type="RuleBase" id="RU000675"/>
    </source>
</evidence>
<dbReference type="EC" id="3.2.1.23" evidence="5"/>
<feature type="domain" description="Glycoside hydrolase 35 catalytic" evidence="7">
    <location>
        <begin position="13"/>
        <end position="331"/>
    </location>
</feature>
<dbReference type="InterPro" id="IPR031330">
    <property type="entry name" value="Gly_Hdrlase_35_cat"/>
</dbReference>
<dbReference type="AlphaFoldDB" id="A0A0B4D186"/>
<dbReference type="InterPro" id="IPR048912">
    <property type="entry name" value="BetaGal1-like_ABD1"/>
</dbReference>
<dbReference type="InterPro" id="IPR019801">
    <property type="entry name" value="Glyco_hydro_35_CS"/>
</dbReference>
<accession>A0A0B4D186</accession>
<dbReference type="EMBL" id="JWSZ01000009">
    <property type="protein sequence ID" value="KIC58160.1"/>
    <property type="molecule type" value="Genomic_DNA"/>
</dbReference>
<evidence type="ECO:0000256" key="6">
    <source>
        <dbReference type="RuleBase" id="RU003679"/>
    </source>
</evidence>
<comment type="similarity">
    <text evidence="1 6">Belongs to the glycosyl hydrolase 35 family.</text>
</comment>
<dbReference type="Pfam" id="PF01301">
    <property type="entry name" value="Glyco_hydro_35"/>
    <property type="match status" value="1"/>
</dbReference>
<evidence type="ECO:0000313" key="11">
    <source>
        <dbReference type="Proteomes" id="UP000031202"/>
    </source>
</evidence>